<gene>
    <name evidence="1" type="ORF">CR513_47537</name>
</gene>
<sequence>MFVMKENETIDEITIIQEACNMKTLTMLDELFGTLRVHEVHLQKRDKINSKDPLAHKIGEYSQKIQDEEFESSDKSSSDSIVSEVSLISRKILKMLEGKGIKNVLFIERLNKNILSIS</sequence>
<name>A0A371F3P4_MUCPR</name>
<feature type="non-terminal residue" evidence="1">
    <location>
        <position position="1"/>
    </location>
</feature>
<dbReference type="Proteomes" id="UP000257109">
    <property type="component" value="Unassembled WGS sequence"/>
</dbReference>
<accession>A0A371F3P4</accession>
<dbReference type="AlphaFoldDB" id="A0A371F3P4"/>
<organism evidence="1 2">
    <name type="scientific">Mucuna pruriens</name>
    <name type="common">Velvet bean</name>
    <name type="synonym">Dolichos pruriens</name>
    <dbReference type="NCBI Taxonomy" id="157652"/>
    <lineage>
        <taxon>Eukaryota</taxon>
        <taxon>Viridiplantae</taxon>
        <taxon>Streptophyta</taxon>
        <taxon>Embryophyta</taxon>
        <taxon>Tracheophyta</taxon>
        <taxon>Spermatophyta</taxon>
        <taxon>Magnoliopsida</taxon>
        <taxon>eudicotyledons</taxon>
        <taxon>Gunneridae</taxon>
        <taxon>Pentapetalae</taxon>
        <taxon>rosids</taxon>
        <taxon>fabids</taxon>
        <taxon>Fabales</taxon>
        <taxon>Fabaceae</taxon>
        <taxon>Papilionoideae</taxon>
        <taxon>50 kb inversion clade</taxon>
        <taxon>NPAAA clade</taxon>
        <taxon>indigoferoid/millettioid clade</taxon>
        <taxon>Phaseoleae</taxon>
        <taxon>Mucuna</taxon>
    </lineage>
</organism>
<comment type="caution">
    <text evidence="1">The sequence shown here is derived from an EMBL/GenBank/DDBJ whole genome shotgun (WGS) entry which is preliminary data.</text>
</comment>
<reference evidence="1" key="1">
    <citation type="submission" date="2018-05" db="EMBL/GenBank/DDBJ databases">
        <title>Draft genome of Mucuna pruriens seed.</title>
        <authorList>
            <person name="Nnadi N.E."/>
            <person name="Vos R."/>
            <person name="Hasami M.H."/>
            <person name="Devisetty U.K."/>
            <person name="Aguiy J.C."/>
        </authorList>
    </citation>
    <scope>NUCLEOTIDE SEQUENCE [LARGE SCALE GENOMIC DNA]</scope>
    <source>
        <strain evidence="1">JCA_2017</strain>
    </source>
</reference>
<proteinExistence type="predicted"/>
<evidence type="ECO:0008006" key="3">
    <source>
        <dbReference type="Google" id="ProtNLM"/>
    </source>
</evidence>
<evidence type="ECO:0000313" key="1">
    <source>
        <dbReference type="EMBL" id="RDX72922.1"/>
    </source>
</evidence>
<evidence type="ECO:0000313" key="2">
    <source>
        <dbReference type="Proteomes" id="UP000257109"/>
    </source>
</evidence>
<dbReference type="EMBL" id="QJKJ01010710">
    <property type="protein sequence ID" value="RDX72922.1"/>
    <property type="molecule type" value="Genomic_DNA"/>
</dbReference>
<keyword evidence="2" id="KW-1185">Reference proteome</keyword>
<protein>
    <recommendedName>
        <fullName evidence="3">UBN2 domain-containing protein</fullName>
    </recommendedName>
</protein>